<sequence>RSNFNPLACWIPSSITNSSGRVSFEIKLPDNLTRYRVWAFATNDKQYGLGEMSFTVQLPIMIRPSPPRFLNYGDTAHISVVLQNQTDLSILLHAGLRATNAKLLTSQTNQQAAGYSIVLQPSKRAALTFPLSTIHSGKARFQFIVSTVKSETSVQFGDAIELSVPVFTPATSEAFATYGDICEEAIVLQPVEAPKNVIPQFGELSITTSSTALASLTDAIISLYTY</sequence>
<feature type="non-terminal residue" evidence="2">
    <location>
        <position position="226"/>
    </location>
</feature>
<protein>
    <recommendedName>
        <fullName evidence="1">Alpha-2-macroglobulin domain-containing protein</fullName>
    </recommendedName>
</protein>
<dbReference type="Proteomes" id="UP000676336">
    <property type="component" value="Unassembled WGS sequence"/>
</dbReference>
<evidence type="ECO:0000313" key="3">
    <source>
        <dbReference type="Proteomes" id="UP000676336"/>
    </source>
</evidence>
<accession>A0A8S3JMV5</accession>
<evidence type="ECO:0000313" key="2">
    <source>
        <dbReference type="EMBL" id="CAF5218630.1"/>
    </source>
</evidence>
<dbReference type="PANTHER" id="PTHR40094">
    <property type="entry name" value="ALPHA-2-MACROGLOBULIN HOMOLOG"/>
    <property type="match status" value="1"/>
</dbReference>
<gene>
    <name evidence="2" type="ORF">SMN809_LOCUS81040</name>
</gene>
<dbReference type="Pfam" id="PF00207">
    <property type="entry name" value="A2M"/>
    <property type="match status" value="1"/>
</dbReference>
<dbReference type="InterPro" id="IPR051802">
    <property type="entry name" value="YfhM-like"/>
</dbReference>
<reference evidence="2" key="1">
    <citation type="submission" date="2021-02" db="EMBL/GenBank/DDBJ databases">
        <authorList>
            <person name="Nowell W R."/>
        </authorList>
    </citation>
    <scope>NUCLEOTIDE SEQUENCE</scope>
</reference>
<proteinExistence type="predicted"/>
<evidence type="ECO:0000259" key="1">
    <source>
        <dbReference type="SMART" id="SM01360"/>
    </source>
</evidence>
<name>A0A8S3JMV5_9BILA</name>
<dbReference type="AlphaFoldDB" id="A0A8S3JMV5"/>
<dbReference type="GO" id="GO:0004866">
    <property type="term" value="F:endopeptidase inhibitor activity"/>
    <property type="evidence" value="ECO:0007669"/>
    <property type="project" value="InterPro"/>
</dbReference>
<comment type="caution">
    <text evidence="2">The sequence shown here is derived from an EMBL/GenBank/DDBJ whole genome shotgun (WGS) entry which is preliminary data.</text>
</comment>
<dbReference type="PANTHER" id="PTHR40094:SF1">
    <property type="entry name" value="UBIQUITIN DOMAIN-CONTAINING PROTEIN"/>
    <property type="match status" value="1"/>
</dbReference>
<organism evidence="2 3">
    <name type="scientific">Rotaria magnacalcarata</name>
    <dbReference type="NCBI Taxonomy" id="392030"/>
    <lineage>
        <taxon>Eukaryota</taxon>
        <taxon>Metazoa</taxon>
        <taxon>Spiralia</taxon>
        <taxon>Gnathifera</taxon>
        <taxon>Rotifera</taxon>
        <taxon>Eurotatoria</taxon>
        <taxon>Bdelloidea</taxon>
        <taxon>Philodinida</taxon>
        <taxon>Philodinidae</taxon>
        <taxon>Rotaria</taxon>
    </lineage>
</organism>
<dbReference type="InterPro" id="IPR001599">
    <property type="entry name" value="Macroglobln_a2"/>
</dbReference>
<feature type="non-terminal residue" evidence="2">
    <location>
        <position position="1"/>
    </location>
</feature>
<dbReference type="SMART" id="SM01360">
    <property type="entry name" value="A2M"/>
    <property type="match status" value="1"/>
</dbReference>
<dbReference type="EMBL" id="CAJOBI010347041">
    <property type="protein sequence ID" value="CAF5218630.1"/>
    <property type="molecule type" value="Genomic_DNA"/>
</dbReference>
<feature type="domain" description="Alpha-2-macroglobulin" evidence="1">
    <location>
        <begin position="7"/>
        <end position="96"/>
    </location>
</feature>